<comment type="caution">
    <text evidence="4">The sequence shown here is derived from an EMBL/GenBank/DDBJ whole genome shotgun (WGS) entry which is preliminary data.</text>
</comment>
<dbReference type="PANTHER" id="PTHR30061:SF50">
    <property type="entry name" value="MALTOSE_MALTODEXTRIN-BINDING PERIPLASMIC PROTEIN"/>
    <property type="match status" value="1"/>
</dbReference>
<evidence type="ECO:0000256" key="2">
    <source>
        <dbReference type="ARBA" id="ARBA00022448"/>
    </source>
</evidence>
<dbReference type="Pfam" id="PF01547">
    <property type="entry name" value="SBP_bac_1"/>
    <property type="match status" value="1"/>
</dbReference>
<dbReference type="PANTHER" id="PTHR30061">
    <property type="entry name" value="MALTOSE-BINDING PERIPLASMIC PROTEIN"/>
    <property type="match status" value="1"/>
</dbReference>
<comment type="similarity">
    <text evidence="1">Belongs to the bacterial solute-binding protein 1 family.</text>
</comment>
<dbReference type="EMBL" id="JABVED010000001">
    <property type="protein sequence ID" value="MBC6445745.1"/>
    <property type="molecule type" value="Genomic_DNA"/>
</dbReference>
<gene>
    <name evidence="4" type="ORF">GPZ80_00955</name>
</gene>
<organism evidence="4 5">
    <name type="scientific">Actinokineospora xionganensis</name>
    <dbReference type="NCBI Taxonomy" id="2684470"/>
    <lineage>
        <taxon>Bacteria</taxon>
        <taxon>Bacillati</taxon>
        <taxon>Actinomycetota</taxon>
        <taxon>Actinomycetes</taxon>
        <taxon>Pseudonocardiales</taxon>
        <taxon>Pseudonocardiaceae</taxon>
        <taxon>Actinokineospora</taxon>
    </lineage>
</organism>
<accession>A0ABR7KZ76</accession>
<dbReference type="Gene3D" id="3.40.190.10">
    <property type="entry name" value="Periplasmic binding protein-like II"/>
    <property type="match status" value="1"/>
</dbReference>
<reference evidence="4 5" key="1">
    <citation type="submission" date="2020-06" db="EMBL/GenBank/DDBJ databases">
        <title>Actinokineospora xiongansis sp. nov., isolated from soil of Baiyangdian.</title>
        <authorList>
            <person name="Zhang X."/>
        </authorList>
    </citation>
    <scope>NUCLEOTIDE SEQUENCE [LARGE SCALE GENOMIC DNA]</scope>
    <source>
        <strain evidence="4 5">HBU206404</strain>
    </source>
</reference>
<dbReference type="Proteomes" id="UP000734823">
    <property type="component" value="Unassembled WGS sequence"/>
</dbReference>
<keyword evidence="3" id="KW-0732">Signal</keyword>
<evidence type="ECO:0000313" key="4">
    <source>
        <dbReference type="EMBL" id="MBC6445745.1"/>
    </source>
</evidence>
<evidence type="ECO:0000256" key="1">
    <source>
        <dbReference type="ARBA" id="ARBA00008520"/>
    </source>
</evidence>
<name>A0ABR7KZ76_9PSEU</name>
<keyword evidence="2" id="KW-0813">Transport</keyword>
<dbReference type="SUPFAM" id="SSF53850">
    <property type="entry name" value="Periplasmic binding protein-like II"/>
    <property type="match status" value="1"/>
</dbReference>
<dbReference type="CDD" id="cd13585">
    <property type="entry name" value="PBP2_TMBP_like"/>
    <property type="match status" value="1"/>
</dbReference>
<dbReference type="InterPro" id="IPR006059">
    <property type="entry name" value="SBP"/>
</dbReference>
<keyword evidence="5" id="KW-1185">Reference proteome</keyword>
<protein>
    <submittedName>
        <fullName evidence="4">Sugar ABC transporter substrate-binding protein</fullName>
    </submittedName>
</protein>
<evidence type="ECO:0000313" key="5">
    <source>
        <dbReference type="Proteomes" id="UP000734823"/>
    </source>
</evidence>
<evidence type="ECO:0000256" key="3">
    <source>
        <dbReference type="ARBA" id="ARBA00022729"/>
    </source>
</evidence>
<sequence length="478" mass="50975">MSVDRQHTARYLYPTLTTHIQTPDTYVDGSSVLSHLRRATRPVSLLVAALIGLGSAGCGSGAPAVPDQDAKAPLQIWIRKPPGAPTEKTAKALAVEFTKATGIEATVTAIFEDFETKLQQAAAGKQLPDIVLNDTAQLGSLVKQGLVREVDREIVAGGDKVADLAWQATLGADGKSYAVPFSAQTFALFIRKDWREKLGAGQPTTWAELDALATAFTTKDPDGNGQADTHGYVIPGSTKRGYMAWYASSFLWANGGDFLTEKDRKFTPAVTDAKSVATVEWLKGQFCTAKTVAPGAVTMETTQAHPVFEGGKAGIYLTGPYNMARFDKNLGADKYEVVPAPKGPDGKQASLAEGENVYLMAGSKNEAGQQKFAEFAISAPGQTIGMAGDTDGNIVRLPISSAVKLSQVRKDPRWQIFDEVYRTAGRYSPAVPDWTPFRQAAAEAINAVVADCASDTKSHLDKLAETFAAELVRQGVGA</sequence>
<proteinExistence type="inferred from homology"/>